<comment type="subcellular location">
    <subcellularLocation>
        <location evidence="1">Cell membrane</location>
    </subcellularLocation>
</comment>
<feature type="disulfide bond" evidence="17">
    <location>
        <begin position="53"/>
        <end position="379"/>
    </location>
</feature>
<evidence type="ECO:0000256" key="13">
    <source>
        <dbReference type="ARBA" id="ARBA00043671"/>
    </source>
</evidence>
<comment type="caution">
    <text evidence="19">The sequence shown here is derived from an EMBL/GenBank/DDBJ whole genome shotgun (WGS) entry which is preliminary data.</text>
</comment>
<dbReference type="Pfam" id="PF00328">
    <property type="entry name" value="His_Phos_2"/>
    <property type="match status" value="1"/>
</dbReference>
<dbReference type="PANTHER" id="PTHR20963">
    <property type="entry name" value="MULTIPLE INOSITOL POLYPHOSPHATE PHOSPHATASE-RELATED"/>
    <property type="match status" value="1"/>
</dbReference>
<comment type="catalytic activity">
    <reaction evidence="12">
        <text>1D-myo-inositol 1,2,5,6-tetrakisphosphate + H2O = 1D-myo-inositol 1,2,6-trisphosphate + phosphate</text>
        <dbReference type="Rhea" id="RHEA:77119"/>
        <dbReference type="ChEBI" id="CHEBI:15377"/>
        <dbReference type="ChEBI" id="CHEBI:43474"/>
        <dbReference type="ChEBI" id="CHEBI:195535"/>
        <dbReference type="ChEBI" id="CHEBI:195537"/>
        <dbReference type="EC" id="3.1.3.62"/>
    </reaction>
    <physiologicalReaction direction="left-to-right" evidence="12">
        <dbReference type="Rhea" id="RHEA:77120"/>
    </physiologicalReaction>
</comment>
<keyword evidence="10" id="KW-0325">Glycoprotein</keyword>
<feature type="chain" id="PRO_5044863139" description="Multiple inositol polyphosphate phosphatase 1" evidence="18">
    <location>
        <begin position="18"/>
        <end position="444"/>
    </location>
</feature>
<keyword evidence="8" id="KW-0378">Hydrolase</keyword>
<dbReference type="CDD" id="cd07061">
    <property type="entry name" value="HP_HAP_like"/>
    <property type="match status" value="1"/>
</dbReference>
<evidence type="ECO:0000256" key="9">
    <source>
        <dbReference type="ARBA" id="ARBA00023136"/>
    </source>
</evidence>
<evidence type="ECO:0000256" key="2">
    <source>
        <dbReference type="ARBA" id="ARBA00008422"/>
    </source>
</evidence>
<feature type="disulfide bond" evidence="17">
    <location>
        <begin position="402"/>
        <end position="407"/>
    </location>
</feature>
<feature type="disulfide bond" evidence="17">
    <location>
        <begin position="197"/>
        <end position="427"/>
    </location>
</feature>
<feature type="active site" description="Nucleophile" evidence="16">
    <location>
        <position position="64"/>
    </location>
</feature>
<gene>
    <name evidence="19" type="ORF">ABMA28_017101</name>
</gene>
<keyword evidence="9" id="KW-0472">Membrane</keyword>
<organism evidence="19 20">
    <name type="scientific">Loxostege sticticalis</name>
    <name type="common">Beet webworm moth</name>
    <dbReference type="NCBI Taxonomy" id="481309"/>
    <lineage>
        <taxon>Eukaryota</taxon>
        <taxon>Metazoa</taxon>
        <taxon>Ecdysozoa</taxon>
        <taxon>Arthropoda</taxon>
        <taxon>Hexapoda</taxon>
        <taxon>Insecta</taxon>
        <taxon>Pterygota</taxon>
        <taxon>Neoptera</taxon>
        <taxon>Endopterygota</taxon>
        <taxon>Lepidoptera</taxon>
        <taxon>Glossata</taxon>
        <taxon>Ditrysia</taxon>
        <taxon>Pyraloidea</taxon>
        <taxon>Crambidae</taxon>
        <taxon>Pyraustinae</taxon>
        <taxon>Loxostege</taxon>
    </lineage>
</organism>
<reference evidence="19 20" key="1">
    <citation type="submission" date="2024-06" db="EMBL/GenBank/DDBJ databases">
        <title>A chromosome-level genome assembly of beet webworm, Loxostege sticticalis.</title>
        <authorList>
            <person name="Zhang Y."/>
        </authorList>
    </citation>
    <scope>NUCLEOTIDE SEQUENCE [LARGE SCALE GENOMIC DNA]</scope>
    <source>
        <strain evidence="19">AQ028</strain>
        <tissue evidence="19">Male pupae</tissue>
    </source>
</reference>
<accession>A0ABD0T9W7</accession>
<keyword evidence="6" id="KW-1003">Cell membrane</keyword>
<keyword evidence="7 18" id="KW-0732">Signal</keyword>
<dbReference type="Proteomes" id="UP001549921">
    <property type="component" value="Unassembled WGS sequence"/>
</dbReference>
<dbReference type="PANTHER" id="PTHR20963:SF8">
    <property type="entry name" value="MULTIPLE INOSITOL POLYPHOSPHATE PHOSPHATASE 1"/>
    <property type="match status" value="1"/>
</dbReference>
<comment type="similarity">
    <text evidence="2">Belongs to the histidine acid phosphatase family. MINPP1 subfamily.</text>
</comment>
<dbReference type="Gene3D" id="3.40.50.1240">
    <property type="entry name" value="Phosphoglycerate mutase-like"/>
    <property type="match status" value="1"/>
</dbReference>
<protein>
    <recommendedName>
        <fullName evidence="5">Multiple inositol polyphosphate phosphatase 1</fullName>
        <ecNumber evidence="4">3.1.3.62</ecNumber>
        <ecNumber evidence="3">3.1.3.80</ecNumber>
    </recommendedName>
    <alternativeName>
        <fullName evidence="11">2,3-bisphosphoglycerate 3-phosphatase</fullName>
    </alternativeName>
</protein>
<evidence type="ECO:0000256" key="6">
    <source>
        <dbReference type="ARBA" id="ARBA00022475"/>
    </source>
</evidence>
<sequence>MYARILVLYSSFLIVYSNKCYWNNKCSYKYFGSKTIYDEVRGDIRDTAELKGCEAVSVWSMIRHGVRHPTSSNVPPMQRAADLKEDIVRRYLEGHGSMCAQDINNLQKWSWHEVVSSTPGDLTFEGYKELHDLGARFHDHFQQLLQKADHYNFKPTLEQRTIQSAKAFVEGLAGGYLRFKISNATDRDDILRPYFYCAKHDVEVYNGPRSQIEMNKYQETPEFQKLLKNVQKRTGLDEPISATNATGLYDLCRFFRAYSSTRTSPWCALFDDDELMVLEYLNDIRHYYRNGYGSPINEKLAGPALGELLQQFQASIQHSTRSFTGYFSHDSMLQMIYISLGLFRDYPEISGYERIPGRKWRTSFMTPFAANFVTVLHKCVNETGTTDYQVQFFINEEEFHLCHSRTCSWQEFREKFDQFNNSNLEFCNIDNSNTSALESIVVGL</sequence>
<evidence type="ECO:0000256" key="14">
    <source>
        <dbReference type="ARBA" id="ARBA00043691"/>
    </source>
</evidence>
<dbReference type="EMBL" id="JBEDNZ010000009">
    <property type="protein sequence ID" value="KAL0839128.1"/>
    <property type="molecule type" value="Genomic_DNA"/>
</dbReference>
<evidence type="ECO:0000256" key="5">
    <source>
        <dbReference type="ARBA" id="ARBA00018097"/>
    </source>
</evidence>
<feature type="disulfide bond" evidence="17">
    <location>
        <begin position="252"/>
        <end position="267"/>
    </location>
</feature>
<evidence type="ECO:0000256" key="11">
    <source>
        <dbReference type="ARBA" id="ARBA00031642"/>
    </source>
</evidence>
<evidence type="ECO:0000256" key="12">
    <source>
        <dbReference type="ARBA" id="ARBA00043668"/>
    </source>
</evidence>
<evidence type="ECO:0000313" key="19">
    <source>
        <dbReference type="EMBL" id="KAL0839128.1"/>
    </source>
</evidence>
<comment type="catalytic activity">
    <reaction evidence="13">
        <text>1D-myo-inositol 1,2,4,5,6-pentakisphosphate + H2O = 1D-myo-inositol 1,2,5,6-tetrakisphosphate + phosphate</text>
        <dbReference type="Rhea" id="RHEA:77115"/>
        <dbReference type="ChEBI" id="CHEBI:15377"/>
        <dbReference type="ChEBI" id="CHEBI:43474"/>
        <dbReference type="ChEBI" id="CHEBI:57798"/>
        <dbReference type="ChEBI" id="CHEBI:195535"/>
        <dbReference type="EC" id="3.1.3.62"/>
    </reaction>
    <physiologicalReaction direction="left-to-right" evidence="13">
        <dbReference type="Rhea" id="RHEA:77116"/>
    </physiologicalReaction>
</comment>
<evidence type="ECO:0000256" key="15">
    <source>
        <dbReference type="ARBA" id="ARBA00043832"/>
    </source>
</evidence>
<comment type="catalytic activity">
    <reaction evidence="15">
        <text>(2R)-2,3-bisphosphoglycerate + H2O = (2R)-2-phosphoglycerate + phosphate</text>
        <dbReference type="Rhea" id="RHEA:27381"/>
        <dbReference type="ChEBI" id="CHEBI:15377"/>
        <dbReference type="ChEBI" id="CHEBI:43474"/>
        <dbReference type="ChEBI" id="CHEBI:58248"/>
        <dbReference type="ChEBI" id="CHEBI:58289"/>
        <dbReference type="EC" id="3.1.3.80"/>
    </reaction>
    <physiologicalReaction direction="left-to-right" evidence="15">
        <dbReference type="Rhea" id="RHEA:27382"/>
    </physiologicalReaction>
</comment>
<evidence type="ECO:0000256" key="3">
    <source>
        <dbReference type="ARBA" id="ARBA00012976"/>
    </source>
</evidence>
<dbReference type="PIRSF" id="PIRSF000894">
    <property type="entry name" value="Acid_phosphatase"/>
    <property type="match status" value="1"/>
</dbReference>
<evidence type="ECO:0000256" key="4">
    <source>
        <dbReference type="ARBA" id="ARBA00013040"/>
    </source>
</evidence>
<dbReference type="GO" id="GO:0005886">
    <property type="term" value="C:plasma membrane"/>
    <property type="evidence" value="ECO:0007669"/>
    <property type="project" value="UniProtKB-SubCell"/>
</dbReference>
<dbReference type="EC" id="3.1.3.80" evidence="3"/>
<evidence type="ECO:0000256" key="16">
    <source>
        <dbReference type="PIRSR" id="PIRSR000894-1"/>
    </source>
</evidence>
<evidence type="ECO:0000313" key="20">
    <source>
        <dbReference type="Proteomes" id="UP001549921"/>
    </source>
</evidence>
<evidence type="ECO:0000256" key="18">
    <source>
        <dbReference type="SAM" id="SignalP"/>
    </source>
</evidence>
<dbReference type="SUPFAM" id="SSF53254">
    <property type="entry name" value="Phosphoglycerate mutase-like"/>
    <property type="match status" value="1"/>
</dbReference>
<evidence type="ECO:0000256" key="17">
    <source>
        <dbReference type="PIRSR" id="PIRSR000894-2"/>
    </source>
</evidence>
<dbReference type="InterPro" id="IPR000560">
    <property type="entry name" value="His_Pase_clade-2"/>
</dbReference>
<evidence type="ECO:0000256" key="1">
    <source>
        <dbReference type="ARBA" id="ARBA00004236"/>
    </source>
</evidence>
<dbReference type="InterPro" id="IPR029033">
    <property type="entry name" value="His_PPase_superfam"/>
</dbReference>
<dbReference type="InterPro" id="IPR016274">
    <property type="entry name" value="Histidine_acid_Pase_euk"/>
</dbReference>
<keyword evidence="17" id="KW-1015">Disulfide bond</keyword>
<dbReference type="AlphaFoldDB" id="A0ABD0T9W7"/>
<dbReference type="EC" id="3.1.3.62" evidence="4"/>
<dbReference type="GO" id="GO:0034417">
    <property type="term" value="F:bisphosphoglycerate 3-phosphatase activity"/>
    <property type="evidence" value="ECO:0007669"/>
    <property type="project" value="UniProtKB-EC"/>
</dbReference>
<name>A0ABD0T9W7_LOXSC</name>
<feature type="signal peptide" evidence="18">
    <location>
        <begin position="1"/>
        <end position="17"/>
    </location>
</feature>
<feature type="active site" description="Proton donor" evidence="16">
    <location>
        <position position="330"/>
    </location>
</feature>
<proteinExistence type="inferred from homology"/>
<comment type="catalytic activity">
    <reaction evidence="14">
        <text>1D-myo-inositol hexakisphosphate + H2O = 1D-myo-inositol 1,2,4,5,6-pentakisphosphate + phosphate</text>
        <dbReference type="Rhea" id="RHEA:16989"/>
        <dbReference type="ChEBI" id="CHEBI:15377"/>
        <dbReference type="ChEBI" id="CHEBI:43474"/>
        <dbReference type="ChEBI" id="CHEBI:57798"/>
        <dbReference type="ChEBI" id="CHEBI:58130"/>
        <dbReference type="EC" id="3.1.3.62"/>
    </reaction>
    <physiologicalReaction direction="left-to-right" evidence="14">
        <dbReference type="Rhea" id="RHEA:16990"/>
    </physiologicalReaction>
</comment>
<evidence type="ECO:0000256" key="8">
    <source>
        <dbReference type="ARBA" id="ARBA00022801"/>
    </source>
</evidence>
<evidence type="ECO:0000256" key="10">
    <source>
        <dbReference type="ARBA" id="ARBA00023180"/>
    </source>
</evidence>
<evidence type="ECO:0000256" key="7">
    <source>
        <dbReference type="ARBA" id="ARBA00022729"/>
    </source>
</evidence>